<accession>U5WZF3</accession>
<proteinExistence type="predicted"/>
<evidence type="ECO:0000313" key="1">
    <source>
        <dbReference type="EMBL" id="AGZ54327.1"/>
    </source>
</evidence>
<name>U5WZF3_MYCKA</name>
<organism evidence="1 2">
    <name type="scientific">Mycobacterium kansasii ATCC 12478</name>
    <dbReference type="NCBI Taxonomy" id="557599"/>
    <lineage>
        <taxon>Bacteria</taxon>
        <taxon>Bacillati</taxon>
        <taxon>Actinomycetota</taxon>
        <taxon>Actinomycetes</taxon>
        <taxon>Mycobacteriales</taxon>
        <taxon>Mycobacteriaceae</taxon>
        <taxon>Mycobacterium</taxon>
    </lineage>
</organism>
<dbReference type="Proteomes" id="UP000017786">
    <property type="component" value="Chromosome"/>
</dbReference>
<gene>
    <name evidence="1" type="ORF">MKAN_18615</name>
</gene>
<dbReference type="HOGENOM" id="CLU_3404435_0_0_11"/>
<protein>
    <submittedName>
        <fullName evidence="1">Uncharacterized protein</fullName>
    </submittedName>
</protein>
<reference evidence="1 2" key="1">
    <citation type="submission" date="2013-10" db="EMBL/GenBank/DDBJ databases">
        <title>Genome sequence of Mycobacterium kansasii.</title>
        <authorList>
            <consortium name="McGill University Mycobacterium genome consortium"/>
            <person name="Veyrier F.J."/>
            <person name="Behr M.A."/>
        </authorList>
    </citation>
    <scope>NUCLEOTIDE SEQUENCE [LARGE SCALE GENOMIC DNA]</scope>
    <source>
        <strain evidence="1 2">ATCC 12478</strain>
    </source>
</reference>
<evidence type="ECO:0000313" key="2">
    <source>
        <dbReference type="Proteomes" id="UP000017786"/>
    </source>
</evidence>
<sequence>MVERWFRELRDKALRRWVFHLIPDLIASIQ</sequence>
<dbReference type="EMBL" id="CP006835">
    <property type="protein sequence ID" value="AGZ54327.1"/>
    <property type="molecule type" value="Genomic_DNA"/>
</dbReference>
<dbReference type="KEGG" id="mkn:MKAN_18615"/>
<dbReference type="AlphaFoldDB" id="U5WZF3"/>